<sequence>MTEPTRPILTIKRRNRTVYVPPEKATKSEPQPAERTTSKAKVQPKVKTPQKHAQEPTAAAKKKTSEQIAEGLRRQEENDRRQQDIAIANKSKKALANRCPRS</sequence>
<accession>A0A377E8K7</accession>
<dbReference type="Proteomes" id="UP000254088">
    <property type="component" value="Unassembled WGS sequence"/>
</dbReference>
<evidence type="ECO:0000313" key="2">
    <source>
        <dbReference type="EMBL" id="STM59890.1"/>
    </source>
</evidence>
<gene>
    <name evidence="2" type="ORF">NCTC10429_06553</name>
</gene>
<feature type="compositionally biased region" description="Basic residues" evidence="1">
    <location>
        <begin position="90"/>
        <end position="102"/>
    </location>
</feature>
<feature type="compositionally biased region" description="Basic and acidic residues" evidence="1">
    <location>
        <begin position="71"/>
        <end position="83"/>
    </location>
</feature>
<dbReference type="AlphaFoldDB" id="A0A377E8K7"/>
<protein>
    <submittedName>
        <fullName evidence="2">Uncharacterized protein</fullName>
    </submittedName>
</protein>
<feature type="region of interest" description="Disordered" evidence="1">
    <location>
        <begin position="1"/>
        <end position="102"/>
    </location>
</feature>
<evidence type="ECO:0000313" key="3">
    <source>
        <dbReference type="Proteomes" id="UP000254088"/>
    </source>
</evidence>
<evidence type="ECO:0000256" key="1">
    <source>
        <dbReference type="SAM" id="MobiDB-lite"/>
    </source>
</evidence>
<reference evidence="2 3" key="1">
    <citation type="submission" date="2018-06" db="EMBL/GenBank/DDBJ databases">
        <authorList>
            <consortium name="Pathogen Informatics"/>
            <person name="Doyle S."/>
        </authorList>
    </citation>
    <scope>NUCLEOTIDE SEQUENCE [LARGE SCALE GENOMIC DNA]</scope>
    <source>
        <strain evidence="2 3">NCTC10429</strain>
    </source>
</reference>
<proteinExistence type="predicted"/>
<name>A0A377E8K7_ECOLX</name>
<organism evidence="2 3">
    <name type="scientific">Escherichia coli</name>
    <dbReference type="NCBI Taxonomy" id="562"/>
    <lineage>
        <taxon>Bacteria</taxon>
        <taxon>Pseudomonadati</taxon>
        <taxon>Pseudomonadota</taxon>
        <taxon>Gammaproteobacteria</taxon>
        <taxon>Enterobacterales</taxon>
        <taxon>Enterobacteriaceae</taxon>
        <taxon>Escherichia</taxon>
    </lineage>
</organism>
<dbReference type="EMBL" id="UGEX01000007">
    <property type="protein sequence ID" value="STM59890.1"/>
    <property type="molecule type" value="Genomic_DNA"/>
</dbReference>